<organism evidence="2 3">
    <name type="scientific">Microlunatus soli</name>
    <dbReference type="NCBI Taxonomy" id="630515"/>
    <lineage>
        <taxon>Bacteria</taxon>
        <taxon>Bacillati</taxon>
        <taxon>Actinomycetota</taxon>
        <taxon>Actinomycetes</taxon>
        <taxon>Propionibacteriales</taxon>
        <taxon>Propionibacteriaceae</taxon>
        <taxon>Microlunatus</taxon>
    </lineage>
</organism>
<reference evidence="2 3" key="1">
    <citation type="submission" date="2016-10" db="EMBL/GenBank/DDBJ databases">
        <authorList>
            <person name="de Groot N.N."/>
        </authorList>
    </citation>
    <scope>NUCLEOTIDE SEQUENCE [LARGE SCALE GENOMIC DNA]</scope>
    <source>
        <strain evidence="2 3">DSM 21800</strain>
    </source>
</reference>
<feature type="transmembrane region" description="Helical" evidence="1">
    <location>
        <begin position="32"/>
        <end position="52"/>
    </location>
</feature>
<feature type="transmembrane region" description="Helical" evidence="1">
    <location>
        <begin position="185"/>
        <end position="204"/>
    </location>
</feature>
<evidence type="ECO:0000313" key="3">
    <source>
        <dbReference type="Proteomes" id="UP000199103"/>
    </source>
</evidence>
<keyword evidence="3" id="KW-1185">Reference proteome</keyword>
<gene>
    <name evidence="2" type="ORF">SAMN04489812_3595</name>
</gene>
<feature type="transmembrane region" description="Helical" evidence="1">
    <location>
        <begin position="210"/>
        <end position="233"/>
    </location>
</feature>
<evidence type="ECO:0008006" key="4">
    <source>
        <dbReference type="Google" id="ProtNLM"/>
    </source>
</evidence>
<feature type="transmembrane region" description="Helical" evidence="1">
    <location>
        <begin position="245"/>
        <end position="266"/>
    </location>
</feature>
<proteinExistence type="predicted"/>
<evidence type="ECO:0000313" key="2">
    <source>
        <dbReference type="EMBL" id="SDS94914.1"/>
    </source>
</evidence>
<dbReference type="Proteomes" id="UP000199103">
    <property type="component" value="Chromosome I"/>
</dbReference>
<protein>
    <recommendedName>
        <fullName evidence="4">O-antigen ligase like membrane protein</fullName>
    </recommendedName>
</protein>
<keyword evidence="1" id="KW-0812">Transmembrane</keyword>
<feature type="transmembrane region" description="Helical" evidence="1">
    <location>
        <begin position="358"/>
        <end position="387"/>
    </location>
</feature>
<dbReference type="RefSeq" id="WP_091526857.1">
    <property type="nucleotide sequence ID" value="NZ_LT629772.1"/>
</dbReference>
<sequence length="413" mass="44416">MGRRARDPVVWVIGLFAANFALQRISIPNLSIPVITVVILVWLAAALWLRIVELNIGRLMLWVLAAAVSAAAVLAQVLVLSNAFVSINSWLFWIVLWLPLTVQLRDRSAATYHRALRGIGHLGIGIAILSTLFMVMQLLGQPYRDRMADLVPSSLLVDGYVISYPVAYGSPIYKSNAWIALEPSFLSFMLGVCVVAAVLARLHWVKVIVILLGLLATTAGSGLAVLAAFVLLSVLSGHGARLRRYLLPTLPVAVIFGTTLIGQSLFERVTEAGTSRSSTSLRMIEPYQYLWPQWISDPTVPWIGRGPGSSAWVVGNSGIDGLLVPSPAKILFDYGVLGGALLLMIMVVAFVRCPEPTFALALAISVFTVQAASPPLVACVILAVSLWSPVAVWSPTRPSPMTAAAPQPIAAKE</sequence>
<feature type="transmembrane region" description="Helical" evidence="1">
    <location>
        <begin position="9"/>
        <end position="26"/>
    </location>
</feature>
<feature type="transmembrane region" description="Helical" evidence="1">
    <location>
        <begin position="59"/>
        <end position="79"/>
    </location>
</feature>
<evidence type="ECO:0000256" key="1">
    <source>
        <dbReference type="SAM" id="Phobius"/>
    </source>
</evidence>
<dbReference type="AlphaFoldDB" id="A0A1H1WD30"/>
<dbReference type="OrthoDB" id="5187529at2"/>
<accession>A0A1H1WD30</accession>
<feature type="transmembrane region" description="Helical" evidence="1">
    <location>
        <begin position="331"/>
        <end position="351"/>
    </location>
</feature>
<feature type="transmembrane region" description="Helical" evidence="1">
    <location>
        <begin position="85"/>
        <end position="104"/>
    </location>
</feature>
<keyword evidence="1" id="KW-0472">Membrane</keyword>
<dbReference type="STRING" id="630515.SAMN04489812_3595"/>
<keyword evidence="1" id="KW-1133">Transmembrane helix</keyword>
<dbReference type="EMBL" id="LT629772">
    <property type="protein sequence ID" value="SDS94914.1"/>
    <property type="molecule type" value="Genomic_DNA"/>
</dbReference>
<feature type="transmembrane region" description="Helical" evidence="1">
    <location>
        <begin position="116"/>
        <end position="139"/>
    </location>
</feature>
<name>A0A1H1WD30_9ACTN</name>